<name>A0A8S4SRX4_9NEOP</name>
<dbReference type="AlphaFoldDB" id="A0A8S4SRX4"/>
<sequence>MTKIFNNERYHLGKMEAGRAFQILAVQFRNEDVKRFVRVRGISARDEMQILRAGTASRFDGKKVRGGTRS</sequence>
<dbReference type="Proteomes" id="UP000838756">
    <property type="component" value="Unassembled WGS sequence"/>
</dbReference>
<evidence type="ECO:0000313" key="2">
    <source>
        <dbReference type="Proteomes" id="UP000838756"/>
    </source>
</evidence>
<organism evidence="1 2">
    <name type="scientific">Pararge aegeria aegeria</name>
    <dbReference type="NCBI Taxonomy" id="348720"/>
    <lineage>
        <taxon>Eukaryota</taxon>
        <taxon>Metazoa</taxon>
        <taxon>Ecdysozoa</taxon>
        <taxon>Arthropoda</taxon>
        <taxon>Hexapoda</taxon>
        <taxon>Insecta</taxon>
        <taxon>Pterygota</taxon>
        <taxon>Neoptera</taxon>
        <taxon>Endopterygota</taxon>
        <taxon>Lepidoptera</taxon>
        <taxon>Glossata</taxon>
        <taxon>Ditrysia</taxon>
        <taxon>Papilionoidea</taxon>
        <taxon>Nymphalidae</taxon>
        <taxon>Satyrinae</taxon>
        <taxon>Satyrini</taxon>
        <taxon>Parargina</taxon>
        <taxon>Pararge</taxon>
    </lineage>
</organism>
<dbReference type="EMBL" id="CAKXAJ010026554">
    <property type="protein sequence ID" value="CAH2269951.1"/>
    <property type="molecule type" value="Genomic_DNA"/>
</dbReference>
<evidence type="ECO:0000313" key="1">
    <source>
        <dbReference type="EMBL" id="CAH2269951.1"/>
    </source>
</evidence>
<gene>
    <name evidence="1" type="primary">jg24545</name>
    <name evidence="1" type="ORF">PAEG_LOCUS27880</name>
</gene>
<proteinExistence type="predicted"/>
<accession>A0A8S4SRX4</accession>
<keyword evidence="2" id="KW-1185">Reference proteome</keyword>
<comment type="caution">
    <text evidence="1">The sequence shown here is derived from an EMBL/GenBank/DDBJ whole genome shotgun (WGS) entry which is preliminary data.</text>
</comment>
<reference evidence="1" key="1">
    <citation type="submission" date="2022-03" db="EMBL/GenBank/DDBJ databases">
        <authorList>
            <person name="Lindestad O."/>
        </authorList>
    </citation>
    <scope>NUCLEOTIDE SEQUENCE</scope>
</reference>
<protein>
    <submittedName>
        <fullName evidence="1">Jg24545 protein</fullName>
    </submittedName>
</protein>